<keyword evidence="4 6" id="KW-1133">Transmembrane helix</keyword>
<keyword evidence="5 6" id="KW-0472">Membrane</keyword>
<dbReference type="RefSeq" id="WP_268041676.1">
    <property type="nucleotide sequence ID" value="NZ_JAPQER010000006.1"/>
</dbReference>
<dbReference type="PANTHER" id="PTHR38825:SF2">
    <property type="entry name" value="LYSINE TRANSPORTER LYSE"/>
    <property type="match status" value="1"/>
</dbReference>
<evidence type="ECO:0000256" key="3">
    <source>
        <dbReference type="ARBA" id="ARBA00022692"/>
    </source>
</evidence>
<protein>
    <submittedName>
        <fullName evidence="7">LysE family transporter</fullName>
    </submittedName>
</protein>
<evidence type="ECO:0000313" key="8">
    <source>
        <dbReference type="Proteomes" id="UP001078443"/>
    </source>
</evidence>
<keyword evidence="3 6" id="KW-0812">Transmembrane</keyword>
<dbReference type="InterPro" id="IPR001123">
    <property type="entry name" value="LeuE-type"/>
</dbReference>
<evidence type="ECO:0000256" key="4">
    <source>
        <dbReference type="ARBA" id="ARBA00022989"/>
    </source>
</evidence>
<keyword evidence="2" id="KW-1003">Cell membrane</keyword>
<comment type="caution">
    <text evidence="7">The sequence shown here is derived from an EMBL/GenBank/DDBJ whole genome shotgun (WGS) entry which is preliminary data.</text>
</comment>
<evidence type="ECO:0000313" key="7">
    <source>
        <dbReference type="EMBL" id="MCY6485357.1"/>
    </source>
</evidence>
<organism evidence="7 8">
    <name type="scientific">Clostridium aestuarii</name>
    <dbReference type="NCBI Taxonomy" id="338193"/>
    <lineage>
        <taxon>Bacteria</taxon>
        <taxon>Bacillati</taxon>
        <taxon>Bacillota</taxon>
        <taxon>Clostridia</taxon>
        <taxon>Eubacteriales</taxon>
        <taxon>Clostridiaceae</taxon>
        <taxon>Clostridium</taxon>
    </lineage>
</organism>
<feature type="transmembrane region" description="Helical" evidence="6">
    <location>
        <begin position="194"/>
        <end position="213"/>
    </location>
</feature>
<dbReference type="PANTHER" id="PTHR38825">
    <property type="entry name" value="LYSINE EXPORTER PROTEIN (LYSE/YGGA)"/>
    <property type="match status" value="1"/>
</dbReference>
<proteinExistence type="predicted"/>
<sequence>MIYLMKFTKAIITGFSTGLAISIPLGPAAIKSVDQTISKGFKKGFVISLGAITADMAYLILINCGLSKLLKTNKITEALFWIISGTVLTFMEYNSIKKLKNQNKNKYDETDSLSFWSGFIITFSNPMTPALWLGLSSTALKLWHHAGNMYYYVFLISLLAGMITWFGVLNFLALKGLKIFKNNSSKKISSFTKWIILILGIFFILFGIVKLILAL</sequence>
<accession>A0ABT4D281</accession>
<dbReference type="Pfam" id="PF01810">
    <property type="entry name" value="LysE"/>
    <property type="match status" value="1"/>
</dbReference>
<evidence type="ECO:0000256" key="1">
    <source>
        <dbReference type="ARBA" id="ARBA00004651"/>
    </source>
</evidence>
<dbReference type="Proteomes" id="UP001078443">
    <property type="component" value="Unassembled WGS sequence"/>
</dbReference>
<feature type="transmembrane region" description="Helical" evidence="6">
    <location>
        <begin position="44"/>
        <end position="66"/>
    </location>
</feature>
<feature type="transmembrane region" description="Helical" evidence="6">
    <location>
        <begin position="116"/>
        <end position="137"/>
    </location>
</feature>
<dbReference type="EMBL" id="JAPQER010000006">
    <property type="protein sequence ID" value="MCY6485357.1"/>
    <property type="molecule type" value="Genomic_DNA"/>
</dbReference>
<evidence type="ECO:0000256" key="6">
    <source>
        <dbReference type="SAM" id="Phobius"/>
    </source>
</evidence>
<comment type="subcellular location">
    <subcellularLocation>
        <location evidence="1">Cell membrane</location>
        <topology evidence="1">Multi-pass membrane protein</topology>
    </subcellularLocation>
</comment>
<keyword evidence="8" id="KW-1185">Reference proteome</keyword>
<gene>
    <name evidence="7" type="ORF">OW763_13555</name>
</gene>
<reference evidence="7" key="1">
    <citation type="submission" date="2022-12" db="EMBL/GenBank/DDBJ databases">
        <authorList>
            <person name="Wang J."/>
        </authorList>
    </citation>
    <scope>NUCLEOTIDE SEQUENCE</scope>
    <source>
        <strain evidence="7">HY-45-18</strain>
    </source>
</reference>
<evidence type="ECO:0000256" key="5">
    <source>
        <dbReference type="ARBA" id="ARBA00023136"/>
    </source>
</evidence>
<feature type="transmembrane region" description="Helical" evidence="6">
    <location>
        <begin position="149"/>
        <end position="174"/>
    </location>
</feature>
<evidence type="ECO:0000256" key="2">
    <source>
        <dbReference type="ARBA" id="ARBA00022475"/>
    </source>
</evidence>
<name>A0ABT4D281_9CLOT</name>